<evidence type="ECO:0000313" key="2">
    <source>
        <dbReference type="EMBL" id="JAS74341.1"/>
    </source>
</evidence>
<accession>A0A1B6HI87</accession>
<dbReference type="AlphaFoldDB" id="A0A1B6HI87"/>
<feature type="compositionally biased region" description="Polar residues" evidence="1">
    <location>
        <begin position="7"/>
        <end position="29"/>
    </location>
</feature>
<reference evidence="2" key="1">
    <citation type="submission" date="2015-11" db="EMBL/GenBank/DDBJ databases">
        <title>De novo transcriptome assembly of four potential Pierce s Disease insect vectors from Arizona vineyards.</title>
        <authorList>
            <person name="Tassone E.E."/>
        </authorList>
    </citation>
    <scope>NUCLEOTIDE SEQUENCE</scope>
</reference>
<feature type="region of interest" description="Disordered" evidence="1">
    <location>
        <begin position="1"/>
        <end position="79"/>
    </location>
</feature>
<evidence type="ECO:0000256" key="1">
    <source>
        <dbReference type="SAM" id="MobiDB-lite"/>
    </source>
</evidence>
<organism evidence="2">
    <name type="scientific">Homalodisca liturata</name>
    <dbReference type="NCBI Taxonomy" id="320908"/>
    <lineage>
        <taxon>Eukaryota</taxon>
        <taxon>Metazoa</taxon>
        <taxon>Ecdysozoa</taxon>
        <taxon>Arthropoda</taxon>
        <taxon>Hexapoda</taxon>
        <taxon>Insecta</taxon>
        <taxon>Pterygota</taxon>
        <taxon>Neoptera</taxon>
        <taxon>Paraneoptera</taxon>
        <taxon>Hemiptera</taxon>
        <taxon>Auchenorrhyncha</taxon>
        <taxon>Membracoidea</taxon>
        <taxon>Cicadellidae</taxon>
        <taxon>Cicadellinae</taxon>
        <taxon>Proconiini</taxon>
        <taxon>Homalodisca</taxon>
    </lineage>
</organism>
<sequence>ENRGARSRSSPKTSTSETRQQPASHQLENPTIEDTPAPARPTLPRPTPRSRAEPPKPASSPELQAQPPTKNITPISNPASLLPQDLKVRLNQILTQLTDIVA</sequence>
<dbReference type="EMBL" id="GECU01033365">
    <property type="protein sequence ID" value="JAS74341.1"/>
    <property type="molecule type" value="Transcribed_RNA"/>
</dbReference>
<name>A0A1B6HI87_9HEMI</name>
<feature type="non-terminal residue" evidence="2">
    <location>
        <position position="102"/>
    </location>
</feature>
<feature type="non-terminal residue" evidence="2">
    <location>
        <position position="1"/>
    </location>
</feature>
<proteinExistence type="predicted"/>
<gene>
    <name evidence="2" type="ORF">g.58077</name>
</gene>
<protein>
    <submittedName>
        <fullName evidence="2">Uncharacterized protein</fullName>
    </submittedName>
</protein>
<feature type="compositionally biased region" description="Pro residues" evidence="1">
    <location>
        <begin position="38"/>
        <end position="47"/>
    </location>
</feature>
<feature type="compositionally biased region" description="Polar residues" evidence="1">
    <location>
        <begin position="61"/>
        <end position="79"/>
    </location>
</feature>